<comment type="caution">
    <text evidence="1">The sequence shown here is derived from an EMBL/GenBank/DDBJ whole genome shotgun (WGS) entry which is preliminary data.</text>
</comment>
<dbReference type="CDD" id="cd09272">
    <property type="entry name" value="RNase_HI_RT_Ty1"/>
    <property type="match status" value="1"/>
</dbReference>
<dbReference type="PANTHER" id="PTHR11439:SF494">
    <property type="entry name" value="CYSTEINE-RICH RLK (RECEPTOR-LIKE PROTEIN KINASE) 8"/>
    <property type="match status" value="1"/>
</dbReference>
<accession>A0AAD4ZDD0</accession>
<protein>
    <submittedName>
        <fullName evidence="1">Uncharacterized protein</fullName>
    </submittedName>
</protein>
<gene>
    <name evidence="1" type="ORF">L3X38_009494</name>
</gene>
<reference evidence="1 2" key="1">
    <citation type="journal article" date="2022" name="G3 (Bethesda)">
        <title>Whole-genome sequence and methylome profiling of the almond [Prunus dulcis (Mill.) D.A. Webb] cultivar 'Nonpareil'.</title>
        <authorList>
            <person name="D'Amico-Willman K.M."/>
            <person name="Ouma W.Z."/>
            <person name="Meulia T."/>
            <person name="Sideli G.M."/>
            <person name="Gradziel T.M."/>
            <person name="Fresnedo-Ramirez J."/>
        </authorList>
    </citation>
    <scope>NUCLEOTIDE SEQUENCE [LARGE SCALE GENOMIC DNA]</scope>
    <source>
        <strain evidence="1">Clone GOH B32 T37-40</strain>
    </source>
</reference>
<evidence type="ECO:0000313" key="2">
    <source>
        <dbReference type="Proteomes" id="UP001054821"/>
    </source>
</evidence>
<proteinExistence type="predicted"/>
<dbReference type="EMBL" id="JAJFAZ020000002">
    <property type="protein sequence ID" value="KAI5341619.1"/>
    <property type="molecule type" value="Genomic_DNA"/>
</dbReference>
<name>A0AAD4ZDD0_PRUDU</name>
<dbReference type="PANTHER" id="PTHR11439">
    <property type="entry name" value="GAG-POL-RELATED RETROTRANSPOSON"/>
    <property type="match status" value="1"/>
</dbReference>
<evidence type="ECO:0000313" key="1">
    <source>
        <dbReference type="EMBL" id="KAI5341619.1"/>
    </source>
</evidence>
<dbReference type="AlphaFoldDB" id="A0AAD4ZDD0"/>
<organism evidence="1 2">
    <name type="scientific">Prunus dulcis</name>
    <name type="common">Almond</name>
    <name type="synonym">Amygdalus dulcis</name>
    <dbReference type="NCBI Taxonomy" id="3755"/>
    <lineage>
        <taxon>Eukaryota</taxon>
        <taxon>Viridiplantae</taxon>
        <taxon>Streptophyta</taxon>
        <taxon>Embryophyta</taxon>
        <taxon>Tracheophyta</taxon>
        <taxon>Spermatophyta</taxon>
        <taxon>Magnoliopsida</taxon>
        <taxon>eudicotyledons</taxon>
        <taxon>Gunneridae</taxon>
        <taxon>Pentapetalae</taxon>
        <taxon>rosids</taxon>
        <taxon>fabids</taxon>
        <taxon>Rosales</taxon>
        <taxon>Rosaceae</taxon>
        <taxon>Amygdaloideae</taxon>
        <taxon>Amygdaleae</taxon>
        <taxon>Prunus</taxon>
    </lineage>
</organism>
<keyword evidence="2" id="KW-1185">Reference proteome</keyword>
<sequence>MYMHNPRSTHLQAVKHWAGSLDDRHSTTRACIFFGPNLLTWAAKKQSTISRSSTEAEYRALTTTAAELHRFCYLFRELGVPLLASASPCLFVDNLFALHMAANPIFLACTRLAMFPLLINSLISLPRVYLANASISLLPSSIFTTFRFAWERGLWGCVWG</sequence>
<dbReference type="Proteomes" id="UP001054821">
    <property type="component" value="Chromosome 2"/>
</dbReference>